<reference evidence="6" key="1">
    <citation type="journal article" date="2004" name="Nat. Genet.">
        <title>Complete sequencing and characterization of 21,243 full-length human cDNAs.</title>
        <authorList>
            <person name="Ota T."/>
            <person name="Suzuki Y."/>
            <person name="Nishikawa T."/>
            <person name="Otsuki T."/>
            <person name="Sugiyama T."/>
            <person name="Irie R."/>
            <person name="Wakamatsu A."/>
            <person name="Hayashi K."/>
            <person name="Sato H."/>
            <person name="Nagai K."/>
            <person name="Kimura K."/>
            <person name="Makita H."/>
            <person name="Sekine M."/>
            <person name="Obayashi M."/>
            <person name="Nishi T."/>
            <person name="Shibahara T."/>
            <person name="Tanaka T."/>
            <person name="Ishii S."/>
            <person name="Yamamoto J."/>
            <person name="Saito K."/>
            <person name="Kawai Y."/>
            <person name="Isono Y."/>
            <person name="Nakamura Y."/>
            <person name="Nagahari K."/>
            <person name="Murakami K."/>
            <person name="Yasuda T."/>
            <person name="Iwayanagi T."/>
            <person name="Wagatsuma M."/>
            <person name="Shiratori A."/>
            <person name="Sudo H."/>
            <person name="Hosoiri T."/>
            <person name="Kaku Y."/>
            <person name="Kodaira H."/>
            <person name="Kondo H."/>
            <person name="Sugawara M."/>
            <person name="Takahashi M."/>
            <person name="Kanda K."/>
            <person name="Yokoi T."/>
            <person name="Furuya T."/>
            <person name="Kikkawa E."/>
            <person name="Omura Y."/>
            <person name="Abe K."/>
            <person name="Kamihara K."/>
            <person name="Katsuta N."/>
            <person name="Sato K."/>
            <person name="Tanikawa M."/>
            <person name="Yamazaki M."/>
            <person name="Ninomiya K."/>
            <person name="Ishibashi T."/>
            <person name="Yamashita H."/>
            <person name="Murakawa K."/>
            <person name="Fujimori K."/>
            <person name="Tanai H."/>
            <person name="Kimata M."/>
            <person name="Watanabe M."/>
            <person name="Hiraoka S."/>
            <person name="Chiba Y."/>
            <person name="Ishida S."/>
            <person name="Ono Y."/>
            <person name="Takiguchi S."/>
            <person name="Watanabe S."/>
            <person name="Yosida M."/>
            <person name="Hotuta T."/>
            <person name="Kusano J."/>
            <person name="Kanehori K."/>
            <person name="Takahashi-Fujii A."/>
            <person name="Hara H."/>
            <person name="Tanase T."/>
            <person name="Nomura Y."/>
            <person name="Togiya S."/>
            <person name="Komai F."/>
            <person name="Hara R."/>
            <person name="Takeuchi K."/>
            <person name="Arita M."/>
            <person name="Imose N."/>
            <person name="Musashino K."/>
            <person name="Yuuki H."/>
            <person name="Oshima A."/>
            <person name="Sasaki N."/>
            <person name="Aotsuka S."/>
            <person name="Yoshikawa Y."/>
            <person name="Matsunawa H."/>
            <person name="Ichihara T."/>
            <person name="Shiohata N."/>
            <person name="Sano S."/>
            <person name="Moriya S."/>
            <person name="Momiyama H."/>
            <person name="Satoh N."/>
            <person name="Takami S."/>
            <person name="Terashima Y."/>
            <person name="Suzuki O."/>
            <person name="Nakagawa S."/>
            <person name="Senoh A."/>
            <person name="Mizoguchi H."/>
            <person name="Goto Y."/>
            <person name="Shimizu F."/>
            <person name="Wakebe H."/>
            <person name="Hishigaki H."/>
            <person name="Watanabe T."/>
            <person name="Sugiyama A."/>
            <person name="Takemoto M."/>
            <person name="Kawakami B."/>
            <person name="Yamazaki M."/>
            <person name="Watanabe K."/>
            <person name="Kumagai A."/>
            <person name="Itakura S."/>
            <person name="Fukuzumi Y."/>
            <person name="Fujimori Y."/>
            <person name="Komiyama M."/>
            <person name="Tashiro H."/>
            <person name="Tanigami A."/>
            <person name="Fujiwara T."/>
            <person name="Ono T."/>
            <person name="Yamada K."/>
            <person name="Fujii Y."/>
            <person name="Ozaki K."/>
            <person name="Hirao M."/>
            <person name="Ohmori Y."/>
            <person name="Kawabata A."/>
            <person name="Hikiji T."/>
            <person name="Kobatake N."/>
            <person name="Inagaki H."/>
            <person name="Ikema Y."/>
            <person name="Okamoto S."/>
            <person name="Okitani R."/>
            <person name="Kawakami T."/>
            <person name="Noguchi S."/>
            <person name="Itoh T."/>
            <person name="Shigeta K."/>
            <person name="Senba T."/>
            <person name="Matsumura K."/>
            <person name="Nakajima Y."/>
            <person name="Mizuno T."/>
            <person name="Morinaga M."/>
            <person name="Sasaki M."/>
            <person name="Togashi T."/>
            <person name="Oyama M."/>
            <person name="Hata H."/>
            <person name="Watanabe M."/>
            <person name="Komatsu T."/>
            <person name="Mizushima-Sugano J."/>
            <person name="Satoh T."/>
            <person name="Shirai Y."/>
            <person name="Takahashi Y."/>
            <person name="Nakagawa K."/>
            <person name="Okumura K."/>
            <person name="Nagase T."/>
            <person name="Nomura N."/>
            <person name="Kikuchi H."/>
            <person name="Masuho Y."/>
            <person name="Yamashita R."/>
            <person name="Nakai K."/>
            <person name="Yada T."/>
            <person name="Nakamura Y."/>
            <person name="Ohara O."/>
            <person name="Isogai T."/>
            <person name="Sugano S."/>
        </authorList>
    </citation>
    <scope>NUCLEOTIDE SEQUENCE</scope>
    <source>
        <tissue evidence="6">Whole embryo</tissue>
    </source>
</reference>
<accession>Q9HAD5</accession>
<evidence type="ECO:0000256" key="4">
    <source>
        <dbReference type="ARBA" id="ARBA00023212"/>
    </source>
</evidence>
<dbReference type="PANTHER" id="PTHR18905">
    <property type="entry name" value="NINEIN"/>
    <property type="match status" value="1"/>
</dbReference>
<keyword evidence="3" id="KW-0597">Phosphoprotein</keyword>
<feature type="region of interest" description="Disordered" evidence="5">
    <location>
        <begin position="64"/>
        <end position="83"/>
    </location>
</feature>
<evidence type="ECO:0000256" key="5">
    <source>
        <dbReference type="SAM" id="MobiDB-lite"/>
    </source>
</evidence>
<evidence type="ECO:0000256" key="3">
    <source>
        <dbReference type="ARBA" id="ARBA00022553"/>
    </source>
</evidence>
<name>Q9HAD5_HUMAN</name>
<keyword evidence="4" id="KW-0206">Cytoskeleton</keyword>
<evidence type="ECO:0000256" key="1">
    <source>
        <dbReference type="ARBA" id="ARBA00004300"/>
    </source>
</evidence>
<dbReference type="PeptideAtlas" id="Q9HAD5"/>
<dbReference type="PANTHER" id="PTHR18905:SF12">
    <property type="entry name" value="NINEIN-LIKE PROTEIN"/>
    <property type="match status" value="1"/>
</dbReference>
<sequence>MERVLLCAASQQPHQSCLPFPMQVQGAHLRLRQAQAQHLQEVRLVPQDRVAELHRLLSLQGEQARRRLDAQREEHEKQLKATEERVEEAEMILKSMEMLLQEKVDKLKEQFEKNTKSDLLLKELYVENAHLVRALQATEEKQRGAEKQSRLLEEKVRALNKLVGRIAPAALSV</sequence>
<organism evidence="6">
    <name type="scientific">Homo sapiens</name>
    <name type="common">Human</name>
    <dbReference type="NCBI Taxonomy" id="9606"/>
    <lineage>
        <taxon>Eukaryota</taxon>
        <taxon>Metazoa</taxon>
        <taxon>Chordata</taxon>
        <taxon>Craniata</taxon>
        <taxon>Vertebrata</taxon>
        <taxon>Euteleostomi</taxon>
        <taxon>Mammalia</taxon>
        <taxon>Eutheria</taxon>
        <taxon>Euarchontoglires</taxon>
        <taxon>Primates</taxon>
        <taxon>Haplorrhini</taxon>
        <taxon>Catarrhini</taxon>
        <taxon>Hominidae</taxon>
        <taxon>Homo</taxon>
    </lineage>
</organism>
<dbReference type="AlphaFoldDB" id="Q9HAD5"/>
<proteinExistence type="evidence at transcript level"/>
<dbReference type="EMBL" id="AK021854">
    <property type="protein sequence ID" value="BAB13914.1"/>
    <property type="molecule type" value="mRNA"/>
</dbReference>
<evidence type="ECO:0000313" key="6">
    <source>
        <dbReference type="EMBL" id="BAB13914.1"/>
    </source>
</evidence>
<dbReference type="GO" id="GO:0005813">
    <property type="term" value="C:centrosome"/>
    <property type="evidence" value="ECO:0007669"/>
    <property type="project" value="UniProtKB-SubCell"/>
</dbReference>
<comment type="subcellular location">
    <subcellularLocation>
        <location evidence="1">Cytoplasm</location>
        <location evidence="1">Cytoskeleton</location>
        <location evidence="1">Microtubule organizing center</location>
        <location evidence="1">Centrosome</location>
    </subcellularLocation>
</comment>
<keyword evidence="2" id="KW-0963">Cytoplasm</keyword>
<protein>
    <submittedName>
        <fullName evidence="6">cDNA FLJ11792 fis, clone HEMBA1006121</fullName>
    </submittedName>
</protein>
<evidence type="ECO:0000256" key="2">
    <source>
        <dbReference type="ARBA" id="ARBA00022490"/>
    </source>
</evidence>